<feature type="transmembrane region" description="Helical" evidence="12">
    <location>
        <begin position="127"/>
        <end position="147"/>
    </location>
</feature>
<feature type="transmembrane region" description="Helical" evidence="12">
    <location>
        <begin position="168"/>
        <end position="186"/>
    </location>
</feature>
<evidence type="ECO:0000259" key="13">
    <source>
        <dbReference type="Pfam" id="PF00999"/>
    </source>
</evidence>
<evidence type="ECO:0000313" key="15">
    <source>
        <dbReference type="Proteomes" id="UP001145050"/>
    </source>
</evidence>
<evidence type="ECO:0000256" key="2">
    <source>
        <dbReference type="ARBA" id="ARBA00007367"/>
    </source>
</evidence>
<evidence type="ECO:0000256" key="4">
    <source>
        <dbReference type="ARBA" id="ARBA00022449"/>
    </source>
</evidence>
<gene>
    <name evidence="14" type="ORF">NC797_01585</name>
</gene>
<dbReference type="InterPro" id="IPR018422">
    <property type="entry name" value="Cation/H_exchanger_CPA1"/>
</dbReference>
<dbReference type="RefSeq" id="WP_272434867.1">
    <property type="nucleotide sequence ID" value="NZ_JAMQKB010000001.1"/>
</dbReference>
<dbReference type="AlphaFoldDB" id="A0A9X3WTT1"/>
<keyword evidence="7 12" id="KW-1133">Transmembrane helix</keyword>
<protein>
    <submittedName>
        <fullName evidence="14">Sodium:proton antiporter</fullName>
    </submittedName>
</protein>
<feature type="transmembrane region" description="Helical" evidence="12">
    <location>
        <begin position="376"/>
        <end position="395"/>
    </location>
</feature>
<dbReference type="GO" id="GO:0015385">
    <property type="term" value="F:sodium:proton antiporter activity"/>
    <property type="evidence" value="ECO:0007669"/>
    <property type="project" value="InterPro"/>
</dbReference>
<dbReference type="GO" id="GO:0098719">
    <property type="term" value="P:sodium ion import across plasma membrane"/>
    <property type="evidence" value="ECO:0007669"/>
    <property type="project" value="TreeGrafter"/>
</dbReference>
<evidence type="ECO:0000256" key="12">
    <source>
        <dbReference type="SAM" id="Phobius"/>
    </source>
</evidence>
<keyword evidence="10 12" id="KW-0472">Membrane</keyword>
<keyword evidence="5" id="KW-1003">Cell membrane</keyword>
<evidence type="ECO:0000256" key="1">
    <source>
        <dbReference type="ARBA" id="ARBA00004651"/>
    </source>
</evidence>
<evidence type="ECO:0000256" key="9">
    <source>
        <dbReference type="ARBA" id="ARBA00023065"/>
    </source>
</evidence>
<dbReference type="EMBL" id="JAMQKB010000001">
    <property type="protein sequence ID" value="MDC3423199.1"/>
    <property type="molecule type" value="Genomic_DNA"/>
</dbReference>
<dbReference type="InterPro" id="IPR006153">
    <property type="entry name" value="Cation/H_exchanger_TM"/>
</dbReference>
<keyword evidence="4" id="KW-0050">Antiport</keyword>
<keyword evidence="15" id="KW-1185">Reference proteome</keyword>
<reference evidence="14" key="1">
    <citation type="submission" date="2022-06" db="EMBL/GenBank/DDBJ databases">
        <title>Aquibacillus sp. a new bacterium isolated from soil saline samples.</title>
        <authorList>
            <person name="Galisteo C."/>
            <person name="De La Haba R."/>
            <person name="Sanchez-Porro C."/>
            <person name="Ventosa A."/>
        </authorList>
    </citation>
    <scope>NUCLEOTIDE SEQUENCE</scope>
    <source>
        <strain evidence="14">3ASR75-11</strain>
    </source>
</reference>
<comment type="similarity">
    <text evidence="2">Belongs to the monovalent cation:proton antiporter 1 (CPA1) transporter (TC 2.A.36) family.</text>
</comment>
<name>A0A9X3WTT1_9BACI</name>
<keyword evidence="9" id="KW-0406">Ion transport</keyword>
<dbReference type="Gene3D" id="6.10.140.1330">
    <property type="match status" value="1"/>
</dbReference>
<dbReference type="Proteomes" id="UP001145050">
    <property type="component" value="Unassembled WGS sequence"/>
</dbReference>
<feature type="transmembrane region" description="Helical" evidence="12">
    <location>
        <begin position="7"/>
        <end position="25"/>
    </location>
</feature>
<dbReference type="Pfam" id="PF00999">
    <property type="entry name" value="Na_H_Exchanger"/>
    <property type="match status" value="1"/>
</dbReference>
<evidence type="ECO:0000256" key="8">
    <source>
        <dbReference type="ARBA" id="ARBA00023053"/>
    </source>
</evidence>
<keyword evidence="6 12" id="KW-0812">Transmembrane</keyword>
<evidence type="ECO:0000256" key="11">
    <source>
        <dbReference type="ARBA" id="ARBA00023201"/>
    </source>
</evidence>
<feature type="transmembrane region" description="Helical" evidence="12">
    <location>
        <begin position="192"/>
        <end position="216"/>
    </location>
</feature>
<accession>A0A9X3WTT1</accession>
<feature type="transmembrane region" description="Helical" evidence="12">
    <location>
        <begin position="98"/>
        <end position="121"/>
    </location>
</feature>
<organism evidence="14 15">
    <name type="scientific">Terrihalobacillus insolitus</name>
    <dbReference type="NCBI Taxonomy" id="2950438"/>
    <lineage>
        <taxon>Bacteria</taxon>
        <taxon>Bacillati</taxon>
        <taxon>Bacillota</taxon>
        <taxon>Bacilli</taxon>
        <taxon>Bacillales</taxon>
        <taxon>Bacillaceae</taxon>
        <taxon>Terrihalobacillus</taxon>
    </lineage>
</organism>
<keyword evidence="3" id="KW-0813">Transport</keyword>
<dbReference type="GO" id="GO:0015386">
    <property type="term" value="F:potassium:proton antiporter activity"/>
    <property type="evidence" value="ECO:0007669"/>
    <property type="project" value="TreeGrafter"/>
</dbReference>
<evidence type="ECO:0000256" key="10">
    <source>
        <dbReference type="ARBA" id="ARBA00023136"/>
    </source>
</evidence>
<feature type="transmembrane region" description="Helical" evidence="12">
    <location>
        <begin position="281"/>
        <end position="301"/>
    </location>
</feature>
<keyword evidence="8" id="KW-0915">Sodium</keyword>
<feature type="transmembrane region" description="Helical" evidence="12">
    <location>
        <begin position="313"/>
        <end position="336"/>
    </location>
</feature>
<evidence type="ECO:0000256" key="5">
    <source>
        <dbReference type="ARBA" id="ARBA00022475"/>
    </source>
</evidence>
<evidence type="ECO:0000256" key="6">
    <source>
        <dbReference type="ARBA" id="ARBA00022692"/>
    </source>
</evidence>
<feature type="transmembrane region" description="Helical" evidence="12">
    <location>
        <begin position="65"/>
        <end position="86"/>
    </location>
</feature>
<dbReference type="GO" id="GO:0005886">
    <property type="term" value="C:plasma membrane"/>
    <property type="evidence" value="ECO:0007669"/>
    <property type="project" value="UniProtKB-SubCell"/>
</dbReference>
<keyword evidence="11" id="KW-0739">Sodium transport</keyword>
<sequence>MYDFNEIFIQILILLAISITVIGVAKKLGQPYTIALVLVGLFLGTVDLPFPMLDEAAAFVTQSEVFQAIIISLFLPILLGDATLKLPFHHLFAQRRAVVGMAFGGTFLSFIIIGFSVYYFIGLPLATAFTFAALMSATDPISVLSIFKSVGVSQKVSTIMEGESLFNDGIAVVLFTISSVYLLSYIELGWEGLGNGILLFLKFSIGGAILGIVLGFISSQIIRFYDDYPFEIAVSALLFFGSYFIAEHIEVSGVIAVVSGGFVFGDYGAKIGMSKTTKVNINTFWDVIGLIANSIIFLLIGLEIKQINFSDKWGIMIAAVFIVILARIIALYVSTLHTEDLNRKERALLNWGGLKGSLSIALALSLPIDFAGRETILLLTFTVVLFSLLVQGLTIKPLIKKLGLSETEK</sequence>
<dbReference type="PANTHER" id="PTHR10110">
    <property type="entry name" value="SODIUM/HYDROGEN EXCHANGER"/>
    <property type="match status" value="1"/>
</dbReference>
<feature type="domain" description="Cation/H+ exchanger transmembrane" evidence="13">
    <location>
        <begin position="17"/>
        <end position="401"/>
    </location>
</feature>
<evidence type="ECO:0000313" key="14">
    <source>
        <dbReference type="EMBL" id="MDC3423199.1"/>
    </source>
</evidence>
<dbReference type="PANTHER" id="PTHR10110:SF195">
    <property type="entry name" value="NA(+)_H(+) ANTIPORTER NHAS2"/>
    <property type="match status" value="1"/>
</dbReference>
<dbReference type="GO" id="GO:0051453">
    <property type="term" value="P:regulation of intracellular pH"/>
    <property type="evidence" value="ECO:0007669"/>
    <property type="project" value="TreeGrafter"/>
</dbReference>
<feature type="transmembrane region" description="Helical" evidence="12">
    <location>
        <begin position="348"/>
        <end position="370"/>
    </location>
</feature>
<evidence type="ECO:0000256" key="7">
    <source>
        <dbReference type="ARBA" id="ARBA00022989"/>
    </source>
</evidence>
<proteinExistence type="inferred from homology"/>
<comment type="caution">
    <text evidence="14">The sequence shown here is derived from an EMBL/GenBank/DDBJ whole genome shotgun (WGS) entry which is preliminary data.</text>
</comment>
<comment type="subcellular location">
    <subcellularLocation>
        <location evidence="1">Cell membrane</location>
        <topology evidence="1">Multi-pass membrane protein</topology>
    </subcellularLocation>
</comment>
<evidence type="ECO:0000256" key="3">
    <source>
        <dbReference type="ARBA" id="ARBA00022448"/>
    </source>
</evidence>
<feature type="transmembrane region" description="Helical" evidence="12">
    <location>
        <begin position="32"/>
        <end position="53"/>
    </location>
</feature>